<dbReference type="EC" id="3.4.13.22" evidence="7 8"/>
<feature type="binding site" evidence="7">
    <location>
        <position position="133"/>
    </location>
    <ligand>
        <name>Zn(2+)</name>
        <dbReference type="ChEBI" id="CHEBI:29105"/>
        <note>catalytic</note>
    </ligand>
</feature>
<dbReference type="PIRSF" id="PIRSF026671">
    <property type="entry name" value="AA_dipeptidase"/>
    <property type="match status" value="1"/>
</dbReference>
<evidence type="ECO:0000313" key="11">
    <source>
        <dbReference type="Proteomes" id="UP000788426"/>
    </source>
</evidence>
<keyword evidence="2 7" id="KW-0479">Metal-binding</keyword>
<dbReference type="Proteomes" id="UP000788426">
    <property type="component" value="Unassembled WGS sequence"/>
</dbReference>
<evidence type="ECO:0000256" key="1">
    <source>
        <dbReference type="ARBA" id="ARBA00022670"/>
    </source>
</evidence>
<protein>
    <recommendedName>
        <fullName evidence="7 8">D-alanyl-D-alanine dipeptidase</fullName>
        <shortName evidence="7 8">D-Ala-D-Ala dipeptidase</shortName>
        <ecNumber evidence="7 8">3.4.13.22</ecNumber>
    </recommendedName>
</protein>
<evidence type="ECO:0000256" key="5">
    <source>
        <dbReference type="ARBA" id="ARBA00023049"/>
    </source>
</evidence>
<accession>A0ABS6YEI6</accession>
<evidence type="ECO:0000256" key="7">
    <source>
        <dbReference type="HAMAP-Rule" id="MF_01924"/>
    </source>
</evidence>
<evidence type="ECO:0000256" key="8">
    <source>
        <dbReference type="PIRNR" id="PIRNR026671"/>
    </source>
</evidence>
<comment type="cofactor">
    <cofactor evidence="7">
        <name>Zn(2+)</name>
        <dbReference type="ChEBI" id="CHEBI:29105"/>
    </cofactor>
    <text evidence="7">Binds 1 zinc ion per subunit.</text>
</comment>
<evidence type="ECO:0000256" key="6">
    <source>
        <dbReference type="ARBA" id="ARBA00023316"/>
    </source>
</evidence>
<keyword evidence="1 7" id="KW-0645">Protease</keyword>
<keyword evidence="4 7" id="KW-0862">Zinc</keyword>
<dbReference type="CDD" id="cd14840">
    <property type="entry name" value="D-Ala-D-Ala_dipeptidase_Aad"/>
    <property type="match status" value="1"/>
</dbReference>
<keyword evidence="11" id="KW-1185">Reference proteome</keyword>
<dbReference type="HAMAP" id="MF_01924">
    <property type="entry name" value="A_A_dipeptidase"/>
    <property type="match status" value="1"/>
</dbReference>
<keyword evidence="7 8" id="KW-0224">Dipeptidase</keyword>
<keyword evidence="9" id="KW-0732">Signal</keyword>
<dbReference type="InterPro" id="IPR000755">
    <property type="entry name" value="A_A_dipeptidase"/>
</dbReference>
<keyword evidence="3 7" id="KW-0378">Hydrolase</keyword>
<comment type="similarity">
    <text evidence="7 8">Belongs to the peptidase M15D family.</text>
</comment>
<dbReference type="RefSeq" id="WP_219480686.1">
    <property type="nucleotide sequence ID" value="NZ_JABZTH010000028.1"/>
</dbReference>
<name>A0ABS6YEI6_9BACT</name>
<gene>
    <name evidence="10" type="ORF">KZO38_05065</name>
</gene>
<proteinExistence type="inferred from homology"/>
<evidence type="ECO:0000256" key="3">
    <source>
        <dbReference type="ARBA" id="ARBA00022801"/>
    </source>
</evidence>
<feature type="signal peptide" evidence="9">
    <location>
        <begin position="1"/>
        <end position="20"/>
    </location>
</feature>
<feature type="binding site" evidence="7">
    <location>
        <position position="207"/>
    </location>
    <ligand>
        <name>Zn(2+)</name>
        <dbReference type="ChEBI" id="CHEBI:29105"/>
        <note>catalytic</note>
    </ligand>
</feature>
<comment type="function">
    <text evidence="7 8">Catalyzes hydrolysis of the D-alanyl-D-alanine dipeptide.</text>
</comment>
<organism evidence="10 11">
    <name type="scientific">Hoylesella nanceiensis</name>
    <dbReference type="NCBI Taxonomy" id="425941"/>
    <lineage>
        <taxon>Bacteria</taxon>
        <taxon>Pseudomonadati</taxon>
        <taxon>Bacteroidota</taxon>
        <taxon>Bacteroidia</taxon>
        <taxon>Bacteroidales</taxon>
        <taxon>Prevotellaceae</taxon>
        <taxon>Hoylesella</taxon>
    </lineage>
</organism>
<feature type="chain" id="PRO_5045050139" description="D-alanyl-D-alanine dipeptidase" evidence="9">
    <location>
        <begin position="21"/>
        <end position="224"/>
    </location>
</feature>
<evidence type="ECO:0000256" key="2">
    <source>
        <dbReference type="ARBA" id="ARBA00022723"/>
    </source>
</evidence>
<keyword evidence="5 7" id="KW-0482">Metalloprotease</keyword>
<dbReference type="PANTHER" id="PTHR43126:SF2">
    <property type="entry name" value="D-ALANYL-D-ALANINE DIPEPTIDASE"/>
    <property type="match status" value="1"/>
</dbReference>
<comment type="caution">
    <text evidence="10">The sequence shown here is derived from an EMBL/GenBank/DDBJ whole genome shotgun (WGS) entry which is preliminary data.</text>
</comment>
<feature type="binding site" evidence="7">
    <location>
        <position position="140"/>
    </location>
    <ligand>
        <name>Zn(2+)</name>
        <dbReference type="ChEBI" id="CHEBI:29105"/>
        <note>catalytic</note>
    </ligand>
</feature>
<keyword evidence="6 8" id="KW-0961">Cell wall biogenesis/degradation</keyword>
<evidence type="ECO:0000313" key="10">
    <source>
        <dbReference type="EMBL" id="MBW4769128.1"/>
    </source>
</evidence>
<comment type="catalytic activity">
    <reaction evidence="7 8">
        <text>D-alanyl-D-alanine + H2O = 2 D-alanine</text>
        <dbReference type="Rhea" id="RHEA:20661"/>
        <dbReference type="ChEBI" id="CHEBI:15377"/>
        <dbReference type="ChEBI" id="CHEBI:57416"/>
        <dbReference type="ChEBI" id="CHEBI:57822"/>
        <dbReference type="EC" id="3.4.13.22"/>
    </reaction>
</comment>
<feature type="site" description="Transition state stabilizer" evidence="7">
    <location>
        <position position="102"/>
    </location>
</feature>
<reference evidence="10 11" key="1">
    <citation type="submission" date="2021-07" db="EMBL/GenBank/DDBJ databases">
        <title>Genomic diversity and antimicrobial resistance of Prevotella spp. isolated from chronic lung disease airways.</title>
        <authorList>
            <person name="Webb K.A."/>
            <person name="Olagoke O.S."/>
            <person name="Baird T."/>
            <person name="Neill J."/>
            <person name="Pham A."/>
            <person name="Wells T.J."/>
            <person name="Ramsay K.A."/>
            <person name="Bell S.C."/>
            <person name="Sarovich D.S."/>
            <person name="Price E.P."/>
        </authorList>
    </citation>
    <scope>NUCLEOTIDE SEQUENCE [LARGE SCALE GENOMIC DNA]</scope>
    <source>
        <strain evidence="10 11">SCHI0011.S.12</strain>
    </source>
</reference>
<sequence>MQNKIISILFLLLVVVNANAQKKVDTNTSIEQQGMVDIHSLDKTIRVSLMYSRSNNFTGEVLYTDLTKAYLHPLAAHALVKAQAKLKELRPDLSLIIFDATRPMSIQQKMWDKVKNTSKDIYVSNPANGGGLHNYGLAVDISICKLNGDTITMGTKVDHMSLASHVDNENNLVAKRIITKEAQQNRELLRLVMQHAGFKPLRTEWWHFNFRSRAQAKQFFKVVK</sequence>
<dbReference type="PANTHER" id="PTHR43126">
    <property type="entry name" value="D-ALANYL-D-ALANINE DIPEPTIDASE"/>
    <property type="match status" value="1"/>
</dbReference>
<dbReference type="EMBL" id="JAHXCT010000003">
    <property type="protein sequence ID" value="MBW4769128.1"/>
    <property type="molecule type" value="Genomic_DNA"/>
</dbReference>
<evidence type="ECO:0000256" key="9">
    <source>
        <dbReference type="SAM" id="SignalP"/>
    </source>
</evidence>
<evidence type="ECO:0000256" key="4">
    <source>
        <dbReference type="ARBA" id="ARBA00022833"/>
    </source>
</evidence>
<dbReference type="Pfam" id="PF01427">
    <property type="entry name" value="Peptidase_M15"/>
    <property type="match status" value="1"/>
</dbReference>
<feature type="active site" description="Proton donor/acceptor" evidence="7">
    <location>
        <position position="204"/>
    </location>
</feature>